<evidence type="ECO:0000313" key="5">
    <source>
        <dbReference type="EMBL" id="SIT87305.1"/>
    </source>
</evidence>
<keyword evidence="1" id="KW-0677">Repeat</keyword>
<evidence type="ECO:0000313" key="6">
    <source>
        <dbReference type="Proteomes" id="UP000186997"/>
    </source>
</evidence>
<evidence type="ECO:0000256" key="1">
    <source>
        <dbReference type="ARBA" id="ARBA00022737"/>
    </source>
</evidence>
<dbReference type="PANTHER" id="PTHR45586:SF1">
    <property type="entry name" value="LIPOPOLYSACCHARIDE ASSEMBLY PROTEIN B"/>
    <property type="match status" value="1"/>
</dbReference>
<organism evidence="5 6">
    <name type="scientific">Yoonia rosea</name>
    <dbReference type="NCBI Taxonomy" id="287098"/>
    <lineage>
        <taxon>Bacteria</taxon>
        <taxon>Pseudomonadati</taxon>
        <taxon>Pseudomonadota</taxon>
        <taxon>Alphaproteobacteria</taxon>
        <taxon>Rhodobacterales</taxon>
        <taxon>Paracoccaceae</taxon>
        <taxon>Yoonia</taxon>
    </lineage>
</organism>
<dbReference type="PANTHER" id="PTHR45586">
    <property type="entry name" value="TPR REPEAT-CONTAINING PROTEIN PA4667"/>
    <property type="match status" value="1"/>
</dbReference>
<dbReference type="STRING" id="287098.SAMN05421665_2345"/>
<keyword evidence="6" id="KW-1185">Reference proteome</keyword>
<dbReference type="Pfam" id="PF14559">
    <property type="entry name" value="TPR_19"/>
    <property type="match status" value="1"/>
</dbReference>
<evidence type="ECO:0000256" key="2">
    <source>
        <dbReference type="ARBA" id="ARBA00022803"/>
    </source>
</evidence>
<dbReference type="SUPFAM" id="SSF48452">
    <property type="entry name" value="TPR-like"/>
    <property type="match status" value="4"/>
</dbReference>
<dbReference type="InterPro" id="IPR051012">
    <property type="entry name" value="CellSynth/LPSAsmb/PSIAsmb"/>
</dbReference>
<keyword evidence="4" id="KW-0732">Signal</keyword>
<protein>
    <submittedName>
        <fullName evidence="5">Tetratricopeptide repeat-containing protein</fullName>
    </submittedName>
</protein>
<feature type="signal peptide" evidence="4">
    <location>
        <begin position="1"/>
        <end position="18"/>
    </location>
</feature>
<dbReference type="Gene3D" id="1.25.40.10">
    <property type="entry name" value="Tetratricopeptide repeat domain"/>
    <property type="match status" value="5"/>
</dbReference>
<keyword evidence="2 3" id="KW-0802">TPR repeat</keyword>
<reference evidence="6" key="1">
    <citation type="submission" date="2017-01" db="EMBL/GenBank/DDBJ databases">
        <authorList>
            <person name="Varghese N."/>
            <person name="Submissions S."/>
        </authorList>
    </citation>
    <scope>NUCLEOTIDE SEQUENCE [LARGE SCALE GENOMIC DNA]</scope>
    <source>
        <strain evidence="6">DSM 29591</strain>
    </source>
</reference>
<proteinExistence type="predicted"/>
<dbReference type="EMBL" id="FTPR01000002">
    <property type="protein sequence ID" value="SIT87305.1"/>
    <property type="molecule type" value="Genomic_DNA"/>
</dbReference>
<gene>
    <name evidence="5" type="ORF">SAMN05421665_2345</name>
</gene>
<feature type="chain" id="PRO_5012119440" evidence="4">
    <location>
        <begin position="19"/>
        <end position="808"/>
    </location>
</feature>
<dbReference type="PROSITE" id="PS50005">
    <property type="entry name" value="TPR"/>
    <property type="match status" value="1"/>
</dbReference>
<dbReference type="Proteomes" id="UP000186997">
    <property type="component" value="Unassembled WGS sequence"/>
</dbReference>
<evidence type="ECO:0000256" key="3">
    <source>
        <dbReference type="PROSITE-ProRule" id="PRU00339"/>
    </source>
</evidence>
<feature type="repeat" description="TPR" evidence="3">
    <location>
        <begin position="758"/>
        <end position="791"/>
    </location>
</feature>
<dbReference type="InterPro" id="IPR011990">
    <property type="entry name" value="TPR-like_helical_dom_sf"/>
</dbReference>
<dbReference type="InterPro" id="IPR019734">
    <property type="entry name" value="TPR_rpt"/>
</dbReference>
<dbReference type="PROSITE" id="PS51257">
    <property type="entry name" value="PROKAR_LIPOPROTEIN"/>
    <property type="match status" value="1"/>
</dbReference>
<dbReference type="OrthoDB" id="7637125at2"/>
<accession>A0A1R3X8C1</accession>
<dbReference type="SMART" id="SM00028">
    <property type="entry name" value="TPR"/>
    <property type="match status" value="5"/>
</dbReference>
<name>A0A1R3X8C1_9RHOB</name>
<dbReference type="Pfam" id="PF13432">
    <property type="entry name" value="TPR_16"/>
    <property type="match status" value="2"/>
</dbReference>
<sequence>MPHFLRVCLICLSMAALSACKTNEEKADAFYQSGLELLEAGDMDRAAIQFLNVFQHDGFHEDARRKLAEIRLEQGDIGAAYSQYLRLIEQYPDTADVRIILARTAIDISNWNEARRHGQAAIALAPDNAAAQAVAVALAYRDATQINDTTALAQAATRARALLDASPDDEVARRVVIDNLMRSDTPSDALPEIDHALARDPESYAYHTARLQVLTQIDDMPNIGQQLRRMVALFPDDPNLKQALIGWYFVQDDLAGAEGYLRELAGVDTARIDGHIAVVRFLQNTQGPDVARQELDRLAAANAGTPNADVYITLAAALGFEAGDRDAAIATFEAVLSDAAPSDQTRQIRNTYARLLIATGDEAAARAQVDMILSEDETNVDALKLHATWLIADDRAGEAVLALRQALSQQPRDAETLTLMAQAHQREGNRALAGERLALAVDVTNSAPDEAIRYANFLLEDGRTAAARSVLTDARAANPNNVAVMTSLAGILLGEGAWIEAQSIATTLRAIQTAAAQKAATSLQAALLLGQNRIEDSLAFLQAEIEQGNGDVEAVTQLVQIHLLAGNLASARSTLNEALTRFPEDDRLQMLSASLFAMDSDFETSEAAFRRIIAASPQSEAPFLRLYNLLVATDQPAKADAVLEAGLDALPNSLNLRWLSATRYEERGDIDAAIAIYEEMYAANSDAVVIANNLASLIATHKKDDASLARAAAIAKRLRDLEVPAFQDTYGWIAYRQGNPEEALTHLAPAAAGLPDDPLVQYHLGMVYADLGQTENATTHLRRALMLAGDQSLPQFDIARTKLNEFGQ</sequence>
<evidence type="ECO:0000256" key="4">
    <source>
        <dbReference type="SAM" id="SignalP"/>
    </source>
</evidence>
<dbReference type="AlphaFoldDB" id="A0A1R3X8C1"/>